<evidence type="ECO:0000256" key="18">
    <source>
        <dbReference type="PROSITE-ProRule" id="PRU00239"/>
    </source>
</evidence>
<dbReference type="InterPro" id="IPR022682">
    <property type="entry name" value="Calpain_domain_III"/>
</dbReference>
<evidence type="ECO:0000256" key="3">
    <source>
        <dbReference type="ARBA" id="ARBA00007623"/>
    </source>
</evidence>
<keyword evidence="8 18" id="KW-0378">Hydrolase</keyword>
<dbReference type="GO" id="GO:0005509">
    <property type="term" value="F:calcium ion binding"/>
    <property type="evidence" value="ECO:0007669"/>
    <property type="project" value="UniProtKB-UniRule"/>
</dbReference>
<dbReference type="FunFam" id="1.10.238.10:FF:000065">
    <property type="entry name" value="calpain-3 isoform X1"/>
    <property type="match status" value="1"/>
</dbReference>
<evidence type="ECO:0000313" key="24">
    <source>
        <dbReference type="Proteomes" id="UP000694387"/>
    </source>
</evidence>
<dbReference type="Pfam" id="PF01067">
    <property type="entry name" value="Calpain_III"/>
    <property type="match status" value="1"/>
</dbReference>
<dbReference type="Gene3D" id="2.60.120.380">
    <property type="match status" value="1"/>
</dbReference>
<dbReference type="Gene3D" id="1.10.238.10">
    <property type="entry name" value="EF-hand"/>
    <property type="match status" value="1"/>
</dbReference>
<dbReference type="GO" id="GO:0004198">
    <property type="term" value="F:calcium-dependent cysteine-type endopeptidase activity"/>
    <property type="evidence" value="ECO:0007669"/>
    <property type="project" value="UniProtKB-UniRule"/>
</dbReference>
<dbReference type="GO" id="GO:0006508">
    <property type="term" value="P:proteolysis"/>
    <property type="evidence" value="ECO:0007669"/>
    <property type="project" value="UniProtKB-UniRule"/>
</dbReference>
<comment type="catalytic activity">
    <reaction evidence="12 19">
        <text>Broad endopeptidase activity.</text>
        <dbReference type="EC" id="3.4.22.54"/>
    </reaction>
</comment>
<dbReference type="InterPro" id="IPR033883">
    <property type="entry name" value="C2_III"/>
</dbReference>
<evidence type="ECO:0000256" key="9">
    <source>
        <dbReference type="ARBA" id="ARBA00022807"/>
    </source>
</evidence>
<dbReference type="InterPro" id="IPR022684">
    <property type="entry name" value="Calpain_cysteine_protease"/>
</dbReference>
<evidence type="ECO:0000256" key="11">
    <source>
        <dbReference type="ARBA" id="ARBA00023242"/>
    </source>
</evidence>
<keyword evidence="5 18" id="KW-0645">Protease</keyword>
<dbReference type="CDD" id="cd00214">
    <property type="entry name" value="Calpain_III"/>
    <property type="match status" value="1"/>
</dbReference>
<dbReference type="PROSITE" id="PS00139">
    <property type="entry name" value="THIOL_PROTEASE_CYS"/>
    <property type="match status" value="1"/>
</dbReference>
<evidence type="ECO:0000256" key="10">
    <source>
        <dbReference type="ARBA" id="ARBA00022837"/>
    </source>
</evidence>
<dbReference type="Pfam" id="PF21875">
    <property type="entry name" value="CAPN13-like_C_EFh"/>
    <property type="match status" value="1"/>
</dbReference>
<keyword evidence="4 19" id="KW-0963">Cytoplasm</keyword>
<reference evidence="23 24" key="1">
    <citation type="journal article" date="2020" name="Nat. Commun.">
        <title>Donkey genomes provide new insights into domestication and selection for coat color.</title>
        <authorList>
            <person name="Wang"/>
            <person name="C."/>
            <person name="Li"/>
            <person name="H."/>
            <person name="Guo"/>
            <person name="Y."/>
            <person name="Huang"/>
            <person name="J."/>
            <person name="Sun"/>
            <person name="Y."/>
            <person name="Min"/>
            <person name="J."/>
            <person name="Wang"/>
            <person name="J."/>
            <person name="Fang"/>
            <person name="X."/>
            <person name="Zhao"/>
            <person name="Z."/>
            <person name="Wang"/>
            <person name="S."/>
            <person name="Zhang"/>
            <person name="Y."/>
            <person name="Liu"/>
            <person name="Q."/>
            <person name="Jiang"/>
            <person name="Q."/>
            <person name="Wang"/>
            <person name="X."/>
            <person name="Guo"/>
            <person name="Y."/>
            <person name="Yang"/>
            <person name="C."/>
            <person name="Wang"/>
            <person name="Y."/>
            <person name="Tian"/>
            <person name="F."/>
            <person name="Zhuang"/>
            <person name="G."/>
            <person name="Fan"/>
            <person name="Y."/>
            <person name="Gao"/>
            <person name="Q."/>
            <person name="Li"/>
            <person name="Y."/>
            <person name="Ju"/>
            <person name="Z."/>
            <person name="Li"/>
            <person name="J."/>
            <person name="Li"/>
            <person name="R."/>
            <person name="Hou"/>
            <person name="M."/>
            <person name="Yang"/>
            <person name="G."/>
            <person name="Liu"/>
            <person name="G."/>
            <person name="Liu"/>
            <person name="W."/>
            <person name="Guo"/>
            <person name="J."/>
            <person name="Pan"/>
            <person name="S."/>
            <person name="Fan"/>
            <person name="G."/>
            <person name="Zhang"/>
            <person name="W."/>
            <person name="Zhang"/>
            <person name="R."/>
            <person name="Yu"/>
            <person name="J."/>
            <person name="Zhang"/>
            <person name="X."/>
            <person name="Yin"/>
            <person name="Q."/>
            <person name="Ji"/>
            <person name="C."/>
            <person name="Jin"/>
            <person name="Y."/>
            <person name="Yue"/>
            <person name="G."/>
            <person name="Liu"/>
            <person name="M."/>
            <person name="Xu"/>
            <person name="J."/>
            <person name="Liu"/>
            <person name="S."/>
            <person name="Jordana"/>
            <person name="J."/>
            <person name="Noce"/>
            <person name="A."/>
            <person name="Amills"/>
            <person name="M."/>
            <person name="Wu"/>
            <person name="D.D."/>
            <person name="Li"/>
            <person name="S."/>
            <person name="Zhou"/>
            <person name="X. and Zhong"/>
            <person name="J."/>
        </authorList>
    </citation>
    <scope>NUCLEOTIDE SEQUENCE [LARGE SCALE GENOMIC DNA]</scope>
</reference>
<comment type="subcellular location">
    <subcellularLocation>
        <location evidence="1 19">Cytoplasm</location>
    </subcellularLocation>
    <subcellularLocation>
        <location evidence="2">Nucleus</location>
        <location evidence="2">Nucleolus</location>
    </subcellularLocation>
</comment>
<keyword evidence="11" id="KW-0539">Nucleus</keyword>
<keyword evidence="9 18" id="KW-0788">Thiol protease</keyword>
<evidence type="ECO:0000256" key="1">
    <source>
        <dbReference type="ARBA" id="ARBA00004496"/>
    </source>
</evidence>
<dbReference type="Gene3D" id="3.90.70.10">
    <property type="entry name" value="Cysteine proteinases"/>
    <property type="match status" value="1"/>
</dbReference>
<feature type="domain" description="Calpain catalytic" evidence="21">
    <location>
        <begin position="74"/>
        <end position="369"/>
    </location>
</feature>
<dbReference type="PRINTS" id="PR00704">
    <property type="entry name" value="CALPAIN"/>
</dbReference>
<feature type="active site" evidence="17 18">
    <location>
        <position position="286"/>
    </location>
</feature>
<comment type="subunit">
    <text evidence="15">Homodimer; via EF-hand domain 4. Interacts with TTN/titin. Interacts with CMYA5; this interaction, which results in CMYA5 proteolysis, may protect CAPN3 from autolysis. Interacts with SIMC1. Interacts with UTP25; the interaction is required for CAPN3 translocation to the nucleolus.</text>
</comment>
<dbReference type="Pfam" id="PF13833">
    <property type="entry name" value="EF-hand_8"/>
    <property type="match status" value="1"/>
</dbReference>
<dbReference type="SMART" id="SM00054">
    <property type="entry name" value="EFh"/>
    <property type="match status" value="3"/>
</dbReference>
<evidence type="ECO:0000313" key="23">
    <source>
        <dbReference type="Ensembl" id="ENSEASP00005049569.1"/>
    </source>
</evidence>
<dbReference type="PROSITE" id="PS50203">
    <property type="entry name" value="CALPAIN_CAT"/>
    <property type="match status" value="1"/>
</dbReference>
<reference evidence="23" key="3">
    <citation type="submission" date="2025-09" db="UniProtKB">
        <authorList>
            <consortium name="Ensembl"/>
        </authorList>
    </citation>
    <scope>IDENTIFICATION</scope>
</reference>
<dbReference type="SUPFAM" id="SSF54001">
    <property type="entry name" value="Cysteine proteinases"/>
    <property type="match status" value="1"/>
</dbReference>
<gene>
    <name evidence="23" type="primary">CAPN3</name>
</gene>
<evidence type="ECO:0000256" key="6">
    <source>
        <dbReference type="ARBA" id="ARBA00022723"/>
    </source>
</evidence>
<keyword evidence="24" id="KW-1185">Reference proteome</keyword>
<dbReference type="PANTHER" id="PTHR10183">
    <property type="entry name" value="CALPAIN"/>
    <property type="match status" value="1"/>
</dbReference>
<dbReference type="FunFam" id="3.90.70.10:FF:000555">
    <property type="entry name" value="Calpain-3"/>
    <property type="match status" value="1"/>
</dbReference>
<reference evidence="23" key="2">
    <citation type="submission" date="2025-08" db="UniProtKB">
        <authorList>
            <consortium name="Ensembl"/>
        </authorList>
    </citation>
    <scope>IDENTIFICATION</scope>
</reference>
<evidence type="ECO:0000256" key="7">
    <source>
        <dbReference type="ARBA" id="ARBA00022737"/>
    </source>
</evidence>
<feature type="active site" evidence="17 18">
    <location>
        <position position="310"/>
    </location>
</feature>
<feature type="domain" description="EF-hand" evidence="22">
    <location>
        <begin position="695"/>
        <end position="729"/>
    </location>
</feature>
<evidence type="ECO:0000256" key="14">
    <source>
        <dbReference type="ARBA" id="ARBA00023844"/>
    </source>
</evidence>
<dbReference type="AlphaFoldDB" id="A0A9L0J8T5"/>
<protein>
    <recommendedName>
        <fullName evidence="14 19">Calpain-3</fullName>
        <ecNumber evidence="13 19">3.4.22.54</ecNumber>
    </recommendedName>
</protein>
<dbReference type="CDD" id="cd00044">
    <property type="entry name" value="CysPc"/>
    <property type="match status" value="1"/>
</dbReference>
<dbReference type="SUPFAM" id="SSF47473">
    <property type="entry name" value="EF-hand"/>
    <property type="match status" value="1"/>
</dbReference>
<evidence type="ECO:0000256" key="2">
    <source>
        <dbReference type="ARBA" id="ARBA00004604"/>
    </source>
</evidence>
<dbReference type="EC" id="3.4.22.54" evidence="13 19"/>
<evidence type="ECO:0000256" key="16">
    <source>
        <dbReference type="ARBA" id="ARBA00057973"/>
    </source>
</evidence>
<evidence type="ECO:0000256" key="5">
    <source>
        <dbReference type="ARBA" id="ARBA00022670"/>
    </source>
</evidence>
<accession>A0A9L0J8T5</accession>
<dbReference type="InterPro" id="IPR000169">
    <property type="entry name" value="Pept_cys_AS"/>
</dbReference>
<keyword evidence="10 19" id="KW-0106">Calcium</keyword>
<dbReference type="Ensembl" id="ENSEAST00005070991.1">
    <property type="protein sequence ID" value="ENSEASP00005049569.1"/>
    <property type="gene ID" value="ENSEASG00005013499.2"/>
</dbReference>
<dbReference type="PANTHER" id="PTHR10183:SF329">
    <property type="entry name" value="CALPAIN-3"/>
    <property type="match status" value="1"/>
</dbReference>
<dbReference type="InterPro" id="IPR002048">
    <property type="entry name" value="EF_hand_dom"/>
</dbReference>
<dbReference type="FunFam" id="2.60.120.380:FF:000002">
    <property type="entry name" value="calpain-3 isoform X1"/>
    <property type="match status" value="1"/>
</dbReference>
<feature type="active site" evidence="17 18">
    <location>
        <position position="129"/>
    </location>
</feature>
<dbReference type="SUPFAM" id="SSF49758">
    <property type="entry name" value="Calpain large subunit, middle domain (domain III)"/>
    <property type="match status" value="1"/>
</dbReference>
<evidence type="ECO:0000256" key="20">
    <source>
        <dbReference type="SAM" id="MobiDB-lite"/>
    </source>
</evidence>
<keyword evidence="6 19" id="KW-0479">Metal-binding</keyword>
<dbReference type="PROSITE" id="PS50222">
    <property type="entry name" value="EF_HAND_2"/>
    <property type="match status" value="2"/>
</dbReference>
<evidence type="ECO:0000259" key="21">
    <source>
        <dbReference type="PROSITE" id="PS50203"/>
    </source>
</evidence>
<evidence type="ECO:0000256" key="19">
    <source>
        <dbReference type="RuleBase" id="RU367132"/>
    </source>
</evidence>
<feature type="region of interest" description="Disordered" evidence="20">
    <location>
        <begin position="1"/>
        <end position="39"/>
    </location>
</feature>
<comment type="similarity">
    <text evidence="3 19">Belongs to the peptidase C2 family.</text>
</comment>
<dbReference type="InterPro" id="IPR001300">
    <property type="entry name" value="Peptidase_C2_calpain_cat"/>
</dbReference>
<dbReference type="Pfam" id="PF00648">
    <property type="entry name" value="Peptidase_C2"/>
    <property type="match status" value="1"/>
</dbReference>
<proteinExistence type="inferred from homology"/>
<dbReference type="InterPro" id="IPR029531">
    <property type="entry name" value="CAPN3_PEF"/>
</dbReference>
<dbReference type="InterPro" id="IPR018247">
    <property type="entry name" value="EF_Hand_1_Ca_BS"/>
</dbReference>
<sequence length="729" mass="84298">MPTVISASVAPRTGAEPMSPGPVAHPAQGSTTESGGGNPSGNYSAIISRNFPIIGVKEKTFEKLHKKCLEKNVLYVDPEFPPDETSLFYSQKFPIQFVWKRPPEICKNPRFIIGGANRTDICQGDLGDCWFLAAIACLTLNERLLFRVIPHDQSFTENYAGIFHFQFWRYGDWVDVVIDDCLPTYNNQLVFTKSNHRNEFWSALLEKAYAKLHGSYEALKGGNTTEAMEDFTGGVTEFFEIKEAPRDMYRIMKKAIERGSLMGCSIDTIVPVQYETRMACGLVRGHAYSVIGLEEAWFKNEKVKLVRLRNPWGQVEWNGSWSDGWKDWSFVDKEEKARLQHQVTEDGEFWMSYDDFIYHFTKLEICNLTADALESDKLQTWTVSVNEGRWVRGCSAGGCRNFPDTFWTNPQYRLKLLEEDDDPEDSEVICSFLVALMQKNRRKNRKLGANLFTIGFAIYEVPKEMHGNRQHLQKDFFLYNASKARSKTYINMREVSQRFRLPPSEYVIVPSTYEPHQEGEFILRVFSEKRNLSEEVENTISVDRPVPQPGITDQESEEQQQFYNIFRQIAGDDMEISADELKNILNTVVNRHKDLKTQGFTLESCRSMIALMDTDGSGRLNLQEFHHLWNKIKTWQKIFKHYDTDQSGTINSYEMRNAVNDAGFHLNRQLYDIITMRYADKHMNIDFDSFICCFVRLEGMFRAFHAFDKDGDGIIKLNVLEWLQLTMYA</sequence>
<evidence type="ECO:0000256" key="8">
    <source>
        <dbReference type="ARBA" id="ARBA00022801"/>
    </source>
</evidence>
<dbReference type="GO" id="GO:0043066">
    <property type="term" value="P:negative regulation of apoptotic process"/>
    <property type="evidence" value="ECO:0007669"/>
    <property type="project" value="TreeGrafter"/>
</dbReference>
<evidence type="ECO:0000256" key="4">
    <source>
        <dbReference type="ARBA" id="ARBA00022490"/>
    </source>
</evidence>
<dbReference type="SMART" id="SM00720">
    <property type="entry name" value="calpain_III"/>
    <property type="match status" value="1"/>
</dbReference>
<dbReference type="SMART" id="SM00230">
    <property type="entry name" value="CysPc"/>
    <property type="match status" value="1"/>
</dbReference>
<evidence type="ECO:0000259" key="22">
    <source>
        <dbReference type="PROSITE" id="PS50222"/>
    </source>
</evidence>
<evidence type="ECO:0000256" key="13">
    <source>
        <dbReference type="ARBA" id="ARBA00023801"/>
    </source>
</evidence>
<feature type="domain" description="EF-hand" evidence="22">
    <location>
        <begin position="630"/>
        <end position="665"/>
    </location>
</feature>
<dbReference type="InterPro" id="IPR038765">
    <property type="entry name" value="Papain-like_cys_pep_sf"/>
</dbReference>
<dbReference type="GeneTree" id="ENSGT00940000156092"/>
<dbReference type="InterPro" id="IPR022683">
    <property type="entry name" value="Calpain_III"/>
</dbReference>
<dbReference type="InterPro" id="IPR054069">
    <property type="entry name" value="CAPN3/13-like_C_EFh"/>
</dbReference>
<dbReference type="CDD" id="cd16190">
    <property type="entry name" value="EFh_PEF_CAPN3"/>
    <property type="match status" value="1"/>
</dbReference>
<dbReference type="InterPro" id="IPR011992">
    <property type="entry name" value="EF-hand-dom_pair"/>
</dbReference>
<dbReference type="InterPro" id="IPR036213">
    <property type="entry name" value="Calpain_III_sf"/>
</dbReference>
<evidence type="ECO:0000256" key="17">
    <source>
        <dbReference type="PIRSR" id="PIRSR622684-1"/>
    </source>
</evidence>
<evidence type="ECO:0000256" key="15">
    <source>
        <dbReference type="ARBA" id="ARBA00046710"/>
    </source>
</evidence>
<keyword evidence="7" id="KW-0677">Repeat</keyword>
<dbReference type="PROSITE" id="PS00018">
    <property type="entry name" value="EF_HAND_1"/>
    <property type="match status" value="1"/>
</dbReference>
<dbReference type="GO" id="GO:0005730">
    <property type="term" value="C:nucleolus"/>
    <property type="evidence" value="ECO:0007669"/>
    <property type="project" value="UniProtKB-SubCell"/>
</dbReference>
<organism evidence="23 24">
    <name type="scientific">Equus asinus</name>
    <name type="common">Donkey</name>
    <name type="synonym">Equus africanus asinus</name>
    <dbReference type="NCBI Taxonomy" id="9793"/>
    <lineage>
        <taxon>Eukaryota</taxon>
        <taxon>Metazoa</taxon>
        <taxon>Chordata</taxon>
        <taxon>Craniata</taxon>
        <taxon>Vertebrata</taxon>
        <taxon>Euteleostomi</taxon>
        <taxon>Mammalia</taxon>
        <taxon>Eutheria</taxon>
        <taxon>Laurasiatheria</taxon>
        <taxon>Perissodactyla</taxon>
        <taxon>Equidae</taxon>
        <taxon>Equus</taxon>
    </lineage>
</organism>
<name>A0A9L0J8T5_EQUAS</name>
<dbReference type="Proteomes" id="UP000694387">
    <property type="component" value="Chromosome 2"/>
</dbReference>
<dbReference type="GO" id="GO:0005737">
    <property type="term" value="C:cytoplasm"/>
    <property type="evidence" value="ECO:0007669"/>
    <property type="project" value="UniProtKB-SubCell"/>
</dbReference>
<evidence type="ECO:0000256" key="12">
    <source>
        <dbReference type="ARBA" id="ARBA00023702"/>
    </source>
</evidence>
<comment type="function">
    <text evidence="16">Calcium-regulated non-lysosomal thiol-protease. Proteolytically cleaves CTBP1. Mediates, with UTP25, the proteasome-independent degradation of p53/TP53.</text>
</comment>